<proteinExistence type="predicted"/>
<sequence>MDRYRLEELWSKKEERKQKKTEIETKSETRKNLKSNITKKATKKQSANAREQSKVNPKGKKKTAHIVNKRILQVKNNNSSSSDSDVEMTDLRKDDDTDIEENYDLENKCVLCDDYGRNNELWYRCVICGLWAHAECTGSDTPENYMCDICVRKPDRA</sequence>
<comment type="caution">
    <text evidence="2">The sequence shown here is derived from an EMBL/GenBank/DDBJ whole genome shotgun (WGS) entry which is preliminary data.</text>
</comment>
<dbReference type="AlphaFoldDB" id="A0A821S645"/>
<feature type="compositionally biased region" description="Polar residues" evidence="1">
    <location>
        <begin position="34"/>
        <end position="50"/>
    </location>
</feature>
<evidence type="ECO:0000313" key="2">
    <source>
        <dbReference type="EMBL" id="CAF4851397.1"/>
    </source>
</evidence>
<dbReference type="Proteomes" id="UP000663880">
    <property type="component" value="Unassembled WGS sequence"/>
</dbReference>
<reference evidence="2" key="1">
    <citation type="submission" date="2021-02" db="EMBL/GenBank/DDBJ databases">
        <authorList>
            <person name="Steward A R."/>
        </authorList>
    </citation>
    <scope>NUCLEOTIDE SEQUENCE</scope>
</reference>
<evidence type="ECO:0000256" key="1">
    <source>
        <dbReference type="SAM" id="MobiDB-lite"/>
    </source>
</evidence>
<accession>A0A821S645</accession>
<dbReference type="SUPFAM" id="SSF57903">
    <property type="entry name" value="FYVE/PHD zinc finger"/>
    <property type="match status" value="1"/>
</dbReference>
<dbReference type="CDD" id="cd15489">
    <property type="entry name" value="PHD_SF"/>
    <property type="match status" value="1"/>
</dbReference>
<dbReference type="EMBL" id="CAJOBZ010000016">
    <property type="protein sequence ID" value="CAF4851397.1"/>
    <property type="molecule type" value="Genomic_DNA"/>
</dbReference>
<feature type="region of interest" description="Disordered" evidence="1">
    <location>
        <begin position="73"/>
        <end position="92"/>
    </location>
</feature>
<evidence type="ECO:0008006" key="4">
    <source>
        <dbReference type="Google" id="ProtNLM"/>
    </source>
</evidence>
<dbReference type="InterPro" id="IPR013083">
    <property type="entry name" value="Znf_RING/FYVE/PHD"/>
</dbReference>
<protein>
    <recommendedName>
        <fullName evidence="4">Zinc finger PHD-type domain-containing protein</fullName>
    </recommendedName>
</protein>
<name>A0A821S645_9NEOP</name>
<feature type="region of interest" description="Disordered" evidence="1">
    <location>
        <begin position="1"/>
        <end position="65"/>
    </location>
</feature>
<dbReference type="OrthoDB" id="8191755at2759"/>
<evidence type="ECO:0000313" key="3">
    <source>
        <dbReference type="Proteomes" id="UP000663880"/>
    </source>
</evidence>
<gene>
    <name evidence="2" type="ORF">PMACD_LOCUS7090</name>
</gene>
<keyword evidence="3" id="KW-1185">Reference proteome</keyword>
<organism evidence="2 3">
    <name type="scientific">Pieris macdunnoughi</name>
    <dbReference type="NCBI Taxonomy" id="345717"/>
    <lineage>
        <taxon>Eukaryota</taxon>
        <taxon>Metazoa</taxon>
        <taxon>Ecdysozoa</taxon>
        <taxon>Arthropoda</taxon>
        <taxon>Hexapoda</taxon>
        <taxon>Insecta</taxon>
        <taxon>Pterygota</taxon>
        <taxon>Neoptera</taxon>
        <taxon>Endopterygota</taxon>
        <taxon>Lepidoptera</taxon>
        <taxon>Glossata</taxon>
        <taxon>Ditrysia</taxon>
        <taxon>Papilionoidea</taxon>
        <taxon>Pieridae</taxon>
        <taxon>Pierinae</taxon>
        <taxon>Pieris</taxon>
    </lineage>
</organism>
<feature type="compositionally biased region" description="Basic and acidic residues" evidence="1">
    <location>
        <begin position="1"/>
        <end position="31"/>
    </location>
</feature>
<dbReference type="Gene3D" id="3.30.40.10">
    <property type="entry name" value="Zinc/RING finger domain, C3HC4 (zinc finger)"/>
    <property type="match status" value="1"/>
</dbReference>
<dbReference type="InterPro" id="IPR011011">
    <property type="entry name" value="Znf_FYVE_PHD"/>
</dbReference>